<feature type="domain" description="HTH cro/C1-type" evidence="1">
    <location>
        <begin position="17"/>
        <end position="69"/>
    </location>
</feature>
<dbReference type="CDD" id="cd00093">
    <property type="entry name" value="HTH_XRE"/>
    <property type="match status" value="1"/>
</dbReference>
<dbReference type="Pfam" id="PF01381">
    <property type="entry name" value="HTH_3"/>
    <property type="match status" value="1"/>
</dbReference>
<evidence type="ECO:0000313" key="3">
    <source>
        <dbReference type="Proteomes" id="UP000018850"/>
    </source>
</evidence>
<reference evidence="2 3" key="2">
    <citation type="journal article" date="2016" name="Genome Announc.">
        <title>Draft Genome Sequence of Zhouia amylolytica AD3, Isolated from Tidal Flat Sediment.</title>
        <authorList>
            <person name="Jia B."/>
            <person name="Jin H.M."/>
            <person name="Lee H.J."/>
            <person name="Jeon C.O."/>
        </authorList>
    </citation>
    <scope>NUCLEOTIDE SEQUENCE [LARGE SCALE GENOMIC DNA]</scope>
    <source>
        <strain evidence="2 3">AD3</strain>
    </source>
</reference>
<protein>
    <recommendedName>
        <fullName evidence="1">HTH cro/C1-type domain-containing protein</fullName>
    </recommendedName>
</protein>
<dbReference type="AlphaFoldDB" id="W2USD6"/>
<organism evidence="2 3">
    <name type="scientific">Zhouia amylolytica AD3</name>
    <dbReference type="NCBI Taxonomy" id="1286632"/>
    <lineage>
        <taxon>Bacteria</taxon>
        <taxon>Pseudomonadati</taxon>
        <taxon>Bacteroidota</taxon>
        <taxon>Flavobacteriia</taxon>
        <taxon>Flavobacteriales</taxon>
        <taxon>Flavobacteriaceae</taxon>
        <taxon>Zhouia</taxon>
    </lineage>
</organism>
<reference evidence="3" key="1">
    <citation type="submission" date="2013-11" db="EMBL/GenBank/DDBJ databases">
        <title>Draft genome sequence from a member of Zhouia, isolated tidal flat.</title>
        <authorList>
            <person name="Jin H."/>
            <person name="Jeon C.O."/>
        </authorList>
    </citation>
    <scope>NUCLEOTIDE SEQUENCE [LARGE SCALE GENOMIC DNA]</scope>
    <source>
        <strain evidence="3">AD3</strain>
    </source>
</reference>
<dbReference type="EMBL" id="AYXY01000010">
    <property type="protein sequence ID" value="ETN96386.1"/>
    <property type="molecule type" value="Genomic_DNA"/>
</dbReference>
<dbReference type="InterPro" id="IPR001387">
    <property type="entry name" value="Cro/C1-type_HTH"/>
</dbReference>
<comment type="caution">
    <text evidence="2">The sequence shown here is derived from an EMBL/GenBank/DDBJ whole genome shotgun (WGS) entry which is preliminary data.</text>
</comment>
<sequence length="82" mass="9788">MNQEQIYIQKFGENVFKRRSELKLSYRQLAQKCDVDFSAISKIEKGQKSLEFQTIIELAKGLEIHPRELFDFEFPLDDFIEE</sequence>
<dbReference type="RefSeq" id="WP_038262529.1">
    <property type="nucleotide sequence ID" value="NZ_AYXY01000010.1"/>
</dbReference>
<evidence type="ECO:0000259" key="1">
    <source>
        <dbReference type="PROSITE" id="PS50943"/>
    </source>
</evidence>
<dbReference type="PROSITE" id="PS50943">
    <property type="entry name" value="HTH_CROC1"/>
    <property type="match status" value="1"/>
</dbReference>
<dbReference type="eggNOG" id="COG1396">
    <property type="taxonomic scope" value="Bacteria"/>
</dbReference>
<keyword evidence="3" id="KW-1185">Reference proteome</keyword>
<gene>
    <name evidence="2" type="ORF">P278_07300</name>
</gene>
<evidence type="ECO:0000313" key="2">
    <source>
        <dbReference type="EMBL" id="ETN96386.1"/>
    </source>
</evidence>
<dbReference type="SMART" id="SM00530">
    <property type="entry name" value="HTH_XRE"/>
    <property type="match status" value="1"/>
</dbReference>
<proteinExistence type="predicted"/>
<dbReference type="Proteomes" id="UP000018850">
    <property type="component" value="Unassembled WGS sequence"/>
</dbReference>
<dbReference type="GO" id="GO:0003677">
    <property type="term" value="F:DNA binding"/>
    <property type="evidence" value="ECO:0007669"/>
    <property type="project" value="InterPro"/>
</dbReference>
<name>W2USD6_9FLAO</name>
<dbReference type="InterPro" id="IPR010982">
    <property type="entry name" value="Lambda_DNA-bd_dom_sf"/>
</dbReference>
<dbReference type="SUPFAM" id="SSF47413">
    <property type="entry name" value="lambda repressor-like DNA-binding domains"/>
    <property type="match status" value="1"/>
</dbReference>
<accession>W2USD6</accession>
<dbReference type="Gene3D" id="1.10.260.40">
    <property type="entry name" value="lambda repressor-like DNA-binding domains"/>
    <property type="match status" value="1"/>
</dbReference>